<dbReference type="SUPFAM" id="SSF51735">
    <property type="entry name" value="NAD(P)-binding Rossmann-fold domains"/>
    <property type="match status" value="1"/>
</dbReference>
<dbReference type="GO" id="GO:0016491">
    <property type="term" value="F:oxidoreductase activity"/>
    <property type="evidence" value="ECO:0007669"/>
    <property type="project" value="UniProtKB-KW"/>
</dbReference>
<gene>
    <name evidence="4" type="ORF">D2V17_03340</name>
</gene>
<dbReference type="PRINTS" id="PR00081">
    <property type="entry name" value="GDHRDH"/>
</dbReference>
<dbReference type="Proteomes" id="UP000265366">
    <property type="component" value="Unassembled WGS sequence"/>
</dbReference>
<dbReference type="InterPro" id="IPR002347">
    <property type="entry name" value="SDR_fam"/>
</dbReference>
<dbReference type="PANTHER" id="PTHR24320:SF148">
    <property type="entry name" value="NAD(P)-BINDING ROSSMANN-FOLD SUPERFAMILY PROTEIN"/>
    <property type="match status" value="1"/>
</dbReference>
<protein>
    <recommendedName>
        <fullName evidence="3">Probable oxidoreductase</fullName>
    </recommendedName>
</protein>
<dbReference type="RefSeq" id="WP_119591719.1">
    <property type="nucleotide sequence ID" value="NZ_QXFM01000025.1"/>
</dbReference>
<keyword evidence="5" id="KW-1185">Reference proteome</keyword>
<dbReference type="Pfam" id="PF00106">
    <property type="entry name" value="adh_short"/>
    <property type="match status" value="1"/>
</dbReference>
<dbReference type="NCBIfam" id="NF004845">
    <property type="entry name" value="PRK06196.1"/>
    <property type="match status" value="1"/>
</dbReference>
<evidence type="ECO:0000313" key="4">
    <source>
        <dbReference type="EMBL" id="RIV91184.1"/>
    </source>
</evidence>
<evidence type="ECO:0000256" key="3">
    <source>
        <dbReference type="ARBA" id="ARBA00071493"/>
    </source>
</evidence>
<evidence type="ECO:0000256" key="2">
    <source>
        <dbReference type="ARBA" id="ARBA00023002"/>
    </source>
</evidence>
<dbReference type="InterPro" id="IPR036291">
    <property type="entry name" value="NAD(P)-bd_dom_sf"/>
</dbReference>
<dbReference type="AlphaFoldDB" id="A0A3A1PBS3"/>
<dbReference type="Gene3D" id="3.40.50.720">
    <property type="entry name" value="NAD(P)-binding Rossmann-like Domain"/>
    <property type="match status" value="1"/>
</dbReference>
<dbReference type="OrthoDB" id="109589at2"/>
<keyword evidence="2" id="KW-0560">Oxidoreductase</keyword>
<comment type="similarity">
    <text evidence="1">Belongs to the short-chain dehydrogenases/reductases (SDR) family.</text>
</comment>
<dbReference type="PANTHER" id="PTHR24320">
    <property type="entry name" value="RETINOL DEHYDROGENASE"/>
    <property type="match status" value="1"/>
</dbReference>
<reference evidence="4 5" key="1">
    <citation type="submission" date="2018-08" db="EMBL/GenBank/DDBJ databases">
        <title>Erythrobacter zhengii sp.nov., a bacterium isolated from deep-sea sediment.</title>
        <authorList>
            <person name="Fang C."/>
            <person name="Wu Y.-H."/>
            <person name="Sun C."/>
            <person name="Wang H."/>
            <person name="Cheng H."/>
            <person name="Meng F.-X."/>
            <person name="Wang C.-S."/>
            <person name="Xu X.-W."/>
        </authorList>
    </citation>
    <scope>NUCLEOTIDE SEQUENCE [LARGE SCALE GENOMIC DNA]</scope>
    <source>
        <strain evidence="4 5">CCTCC AB 2015396</strain>
    </source>
</reference>
<comment type="caution">
    <text evidence="4">The sequence shown here is derived from an EMBL/GenBank/DDBJ whole genome shotgun (WGS) entry which is preliminary data.</text>
</comment>
<dbReference type="FunFam" id="3.40.50.720:FF:000594">
    <property type="entry name" value="Short-chain oxidoreductase"/>
    <property type="match status" value="1"/>
</dbReference>
<name>A0A3A1PBS3_9SPHN</name>
<evidence type="ECO:0000313" key="5">
    <source>
        <dbReference type="Proteomes" id="UP000265366"/>
    </source>
</evidence>
<accession>A0A3A1PBS3</accession>
<dbReference type="EMBL" id="QXFM01000025">
    <property type="protein sequence ID" value="RIV91184.1"/>
    <property type="molecule type" value="Genomic_DNA"/>
</dbReference>
<organism evidence="4 5">
    <name type="scientific">Aurantiacibacter xanthus</name>
    <dbReference type="NCBI Taxonomy" id="1784712"/>
    <lineage>
        <taxon>Bacteria</taxon>
        <taxon>Pseudomonadati</taxon>
        <taxon>Pseudomonadota</taxon>
        <taxon>Alphaproteobacteria</taxon>
        <taxon>Sphingomonadales</taxon>
        <taxon>Erythrobacteraceae</taxon>
        <taxon>Aurantiacibacter</taxon>
    </lineage>
</organism>
<evidence type="ECO:0000256" key="1">
    <source>
        <dbReference type="ARBA" id="ARBA00006484"/>
    </source>
</evidence>
<proteinExistence type="inferred from homology"/>
<sequence length="320" mass="33800">MTTLQEPIGSPFGAASTADDVIAGIDLSGRTAIVTGGYSGLGLVTTRALSRAGAQVIVPARDLDRAEAALAGLESVEIAPMDLIDAVSVADFANGFMASKRPLHLLINSAGIMASPLRRDAAGHEAQFATNHLGHFRLACLLWPALADQGARVIAVSSRGHQIAGVDFDDIDFERRSYDKWVAYGQSKTANVLFARALDRRGKGHGVRAFSLHPGQIITDLARHLSKEEMAGFDALDAHGKPIIDPARGMKTPEQGAATALWCATSPLLEGMGGVYCEDGDIAGINQAEIGRKGVAPWAIDDEAAERLWTLSSQWTGCSC</sequence>